<dbReference type="AlphaFoldDB" id="A8H201"/>
<protein>
    <submittedName>
        <fullName evidence="2">Uncharacterized protein</fullName>
    </submittedName>
</protein>
<evidence type="ECO:0000313" key="3">
    <source>
        <dbReference type="Proteomes" id="UP000002608"/>
    </source>
</evidence>
<evidence type="ECO:0000256" key="1">
    <source>
        <dbReference type="SAM" id="Phobius"/>
    </source>
</evidence>
<dbReference type="KEGG" id="spl:Spea_1261"/>
<evidence type="ECO:0000313" key="2">
    <source>
        <dbReference type="EMBL" id="ABV86588.1"/>
    </source>
</evidence>
<feature type="transmembrane region" description="Helical" evidence="1">
    <location>
        <begin position="45"/>
        <end position="62"/>
    </location>
</feature>
<name>A8H201_SHEPA</name>
<organism evidence="2 3">
    <name type="scientific">Shewanella pealeana (strain ATCC 700345 / ANG-SQ1)</name>
    <dbReference type="NCBI Taxonomy" id="398579"/>
    <lineage>
        <taxon>Bacteria</taxon>
        <taxon>Pseudomonadati</taxon>
        <taxon>Pseudomonadota</taxon>
        <taxon>Gammaproteobacteria</taxon>
        <taxon>Alteromonadales</taxon>
        <taxon>Shewanellaceae</taxon>
        <taxon>Shewanella</taxon>
    </lineage>
</organism>
<dbReference type="EMBL" id="CP000851">
    <property type="protein sequence ID" value="ABV86588.1"/>
    <property type="molecule type" value="Genomic_DNA"/>
</dbReference>
<keyword evidence="1" id="KW-0812">Transmembrane</keyword>
<keyword evidence="1" id="KW-0472">Membrane</keyword>
<proteinExistence type="predicted"/>
<reference evidence="2 3" key="1">
    <citation type="submission" date="2007-10" db="EMBL/GenBank/DDBJ databases">
        <title>Complete sequence of Shewanella pealeana ATCC 700345.</title>
        <authorList>
            <consortium name="US DOE Joint Genome Institute"/>
            <person name="Copeland A."/>
            <person name="Lucas S."/>
            <person name="Lapidus A."/>
            <person name="Barry K."/>
            <person name="Glavina del Rio T."/>
            <person name="Dalin E."/>
            <person name="Tice H."/>
            <person name="Pitluck S."/>
            <person name="Chertkov O."/>
            <person name="Brettin T."/>
            <person name="Bruce D."/>
            <person name="Detter J.C."/>
            <person name="Han C."/>
            <person name="Schmutz J."/>
            <person name="Larimer F."/>
            <person name="Land M."/>
            <person name="Hauser L."/>
            <person name="Kyrpides N."/>
            <person name="Kim E."/>
            <person name="Zhao J.-S.Z."/>
            <person name="Manno D."/>
            <person name="Hawari J."/>
            <person name="Richardson P."/>
        </authorList>
    </citation>
    <scope>NUCLEOTIDE SEQUENCE [LARGE SCALE GENOMIC DNA]</scope>
    <source>
        <strain evidence="3">ATCC 700345 / ANG-SQ1</strain>
    </source>
</reference>
<sequence length="72" mass="7375">MSASTANKLVSEIVNGVASSPQVKSAVLGGIGCTMQAKAADSKHTLWLALVGVIAGCVIVNAQRDYDFVLTP</sequence>
<accession>A8H201</accession>
<keyword evidence="3" id="KW-1185">Reference proteome</keyword>
<dbReference type="Proteomes" id="UP000002608">
    <property type="component" value="Chromosome"/>
</dbReference>
<gene>
    <name evidence="2" type="ordered locus">Spea_1261</name>
</gene>
<dbReference type="HOGENOM" id="CLU_2720094_0_0_6"/>
<keyword evidence="1" id="KW-1133">Transmembrane helix</keyword>